<evidence type="ECO:0000256" key="5">
    <source>
        <dbReference type="ARBA" id="ARBA00022839"/>
    </source>
</evidence>
<sequence>MKQRKWIVREQDPEAIRCLCESLQISPIVSRLLYNRGLTDPERARLFLRKSIDILCDPFLLPDMRKAVNRINDALAHNERITIYGDYDVDGITSTSILYQYLSERTDNIDYYIPDRMEEGYGVNMAAIDTLAAAGTTLLITVDAGITALREIAHANDLGLTTIITDHHECAGGLPPAYAIVNPKRPDSEYPFPELAGVGVVFKLLCALSGREHLQDVIDRYSELVAFGTIADVMPLNGENRIIVSLGLKRLEHTRNIGLRALIAQSGIENKKITAGVIGYTLAPRVNAAGRVGSPRRAVKLLLSRDPREAAEIARELCDANRERQDEENKIITEAYDQLEHEPGFQRDKIIVLASDHWHHGIIGIVSSRLSDKYYLPSIMISFDGESGKGSGRSIPGFNIYEALAGQGELLEKFGGHALAAGLSLKRENYDAFKAGITRYANEILTDEILTPKLKIDCEIDIRDITLKTVNEILLLEPYGMGNAAPLFLLRDIRIDDICPISGDKHTKLLLSKNGVTIDAFLFGRGTADFPYFRGEKLDLVCNLDTNSYRGNITVQLVIKDLHLSSTYRESLREYTEALHLYQGAGCRGLTQHQLLHVIPSREDFVTVYRYLTTSDEIHDTLELLHRRIGVLSDRPPNICKLRICLDVFTQMDMLSVTEEPDGALTIRKLPVREKKNLDLSPLLIELKSIRGKNGS</sequence>
<comment type="similarity">
    <text evidence="1">Belongs to the RecJ family.</text>
</comment>
<evidence type="ECO:0000256" key="4">
    <source>
        <dbReference type="ARBA" id="ARBA00022801"/>
    </source>
</evidence>
<dbReference type="Pfam" id="PF17768">
    <property type="entry name" value="RecJ_OB"/>
    <property type="match status" value="1"/>
</dbReference>
<keyword evidence="10" id="KW-1185">Reference proteome</keyword>
<dbReference type="AlphaFoldDB" id="A0A926DF98"/>
<dbReference type="InterPro" id="IPR001667">
    <property type="entry name" value="DDH_dom"/>
</dbReference>
<comment type="caution">
    <text evidence="9">The sequence shown here is derived from an EMBL/GenBank/DDBJ whole genome shotgun (WGS) entry which is preliminary data.</text>
</comment>
<keyword evidence="3" id="KW-0540">Nuclease</keyword>
<keyword evidence="4" id="KW-0378">Hydrolase</keyword>
<evidence type="ECO:0000313" key="9">
    <source>
        <dbReference type="EMBL" id="MBC8536767.1"/>
    </source>
</evidence>
<evidence type="ECO:0000256" key="3">
    <source>
        <dbReference type="ARBA" id="ARBA00022722"/>
    </source>
</evidence>
<name>A0A926DF98_9FIRM</name>
<dbReference type="GO" id="GO:0006281">
    <property type="term" value="P:DNA repair"/>
    <property type="evidence" value="ECO:0007669"/>
    <property type="project" value="InterPro"/>
</dbReference>
<dbReference type="InterPro" id="IPR038763">
    <property type="entry name" value="DHH_sf"/>
</dbReference>
<dbReference type="GO" id="GO:0003676">
    <property type="term" value="F:nucleic acid binding"/>
    <property type="evidence" value="ECO:0007669"/>
    <property type="project" value="InterPro"/>
</dbReference>
<dbReference type="SUPFAM" id="SSF64182">
    <property type="entry name" value="DHH phosphoesterases"/>
    <property type="match status" value="1"/>
</dbReference>
<dbReference type="Pfam" id="PF01368">
    <property type="entry name" value="DHH"/>
    <property type="match status" value="1"/>
</dbReference>
<dbReference type="NCBIfam" id="TIGR00644">
    <property type="entry name" value="recJ"/>
    <property type="match status" value="1"/>
</dbReference>
<evidence type="ECO:0000259" key="7">
    <source>
        <dbReference type="Pfam" id="PF02272"/>
    </source>
</evidence>
<dbReference type="InterPro" id="IPR003156">
    <property type="entry name" value="DHHA1_dom"/>
</dbReference>
<organism evidence="9 10">
    <name type="scientific">Feifania hominis</name>
    <dbReference type="NCBI Taxonomy" id="2763660"/>
    <lineage>
        <taxon>Bacteria</taxon>
        <taxon>Bacillati</taxon>
        <taxon>Bacillota</taxon>
        <taxon>Clostridia</taxon>
        <taxon>Eubacteriales</taxon>
        <taxon>Feifaniaceae</taxon>
        <taxon>Feifania</taxon>
    </lineage>
</organism>
<dbReference type="GO" id="GO:0006310">
    <property type="term" value="P:DNA recombination"/>
    <property type="evidence" value="ECO:0007669"/>
    <property type="project" value="InterPro"/>
</dbReference>
<reference evidence="9" key="1">
    <citation type="submission" date="2020-08" db="EMBL/GenBank/DDBJ databases">
        <title>Genome public.</title>
        <authorList>
            <person name="Liu C."/>
            <person name="Sun Q."/>
        </authorList>
    </citation>
    <scope>NUCLEOTIDE SEQUENCE</scope>
    <source>
        <strain evidence="9">BX7</strain>
    </source>
</reference>
<dbReference type="PANTHER" id="PTHR30255:SF2">
    <property type="entry name" value="SINGLE-STRANDED-DNA-SPECIFIC EXONUCLEASE RECJ"/>
    <property type="match status" value="1"/>
</dbReference>
<dbReference type="InterPro" id="IPR041122">
    <property type="entry name" value="RecJ_OB"/>
</dbReference>
<proteinExistence type="inferred from homology"/>
<dbReference type="Gene3D" id="3.90.1640.30">
    <property type="match status" value="1"/>
</dbReference>
<evidence type="ECO:0000313" key="10">
    <source>
        <dbReference type="Proteomes" id="UP000620366"/>
    </source>
</evidence>
<dbReference type="Proteomes" id="UP000620366">
    <property type="component" value="Unassembled WGS sequence"/>
</dbReference>
<dbReference type="InterPro" id="IPR051673">
    <property type="entry name" value="SSDNA_exonuclease_RecJ"/>
</dbReference>
<dbReference type="Gene3D" id="3.10.310.30">
    <property type="match status" value="1"/>
</dbReference>
<feature type="domain" description="DHHA1" evidence="7">
    <location>
        <begin position="349"/>
        <end position="441"/>
    </location>
</feature>
<dbReference type="RefSeq" id="WP_249300648.1">
    <property type="nucleotide sequence ID" value="NZ_JACRSP010000003.1"/>
</dbReference>
<protein>
    <recommendedName>
        <fullName evidence="2">Single-stranded-DNA-specific exonuclease RecJ</fullName>
    </recommendedName>
</protein>
<dbReference type="EMBL" id="JACRSP010000003">
    <property type="protein sequence ID" value="MBC8536767.1"/>
    <property type="molecule type" value="Genomic_DNA"/>
</dbReference>
<evidence type="ECO:0000256" key="2">
    <source>
        <dbReference type="ARBA" id="ARBA00019841"/>
    </source>
</evidence>
<dbReference type="PANTHER" id="PTHR30255">
    <property type="entry name" value="SINGLE-STRANDED-DNA-SPECIFIC EXONUCLEASE RECJ"/>
    <property type="match status" value="1"/>
</dbReference>
<gene>
    <name evidence="9" type="primary">recJ</name>
    <name evidence="9" type="ORF">H8695_08720</name>
</gene>
<dbReference type="GO" id="GO:0008409">
    <property type="term" value="F:5'-3' exonuclease activity"/>
    <property type="evidence" value="ECO:0007669"/>
    <property type="project" value="InterPro"/>
</dbReference>
<dbReference type="Pfam" id="PF02272">
    <property type="entry name" value="DHHA1"/>
    <property type="match status" value="1"/>
</dbReference>
<feature type="domain" description="DDH" evidence="6">
    <location>
        <begin position="80"/>
        <end position="229"/>
    </location>
</feature>
<dbReference type="InterPro" id="IPR004610">
    <property type="entry name" value="RecJ"/>
</dbReference>
<keyword evidence="5 9" id="KW-0269">Exonuclease</keyword>
<accession>A0A926DF98</accession>
<evidence type="ECO:0000259" key="8">
    <source>
        <dbReference type="Pfam" id="PF17768"/>
    </source>
</evidence>
<evidence type="ECO:0000259" key="6">
    <source>
        <dbReference type="Pfam" id="PF01368"/>
    </source>
</evidence>
<feature type="domain" description="RecJ OB" evidence="8">
    <location>
        <begin position="456"/>
        <end position="561"/>
    </location>
</feature>
<evidence type="ECO:0000256" key="1">
    <source>
        <dbReference type="ARBA" id="ARBA00005915"/>
    </source>
</evidence>